<dbReference type="RefSeq" id="WP_119971052.1">
    <property type="nucleotide sequence ID" value="NZ_CP032416.1"/>
</dbReference>
<dbReference type="Gene3D" id="1.10.10.10">
    <property type="entry name" value="Winged helix-like DNA-binding domain superfamily/Winged helix DNA-binding domain"/>
    <property type="match status" value="1"/>
</dbReference>
<evidence type="ECO:0000313" key="6">
    <source>
        <dbReference type="Proteomes" id="UP000266301"/>
    </source>
</evidence>
<feature type="domain" description="HTH gntR-type" evidence="4">
    <location>
        <begin position="11"/>
        <end position="79"/>
    </location>
</feature>
<dbReference type="InterPro" id="IPR000524">
    <property type="entry name" value="Tscrpt_reg_HTH_GntR"/>
</dbReference>
<name>A0A386H2P0_9CLOT</name>
<keyword evidence="6" id="KW-1185">Reference proteome</keyword>
<dbReference type="SUPFAM" id="SSF46785">
    <property type="entry name" value="Winged helix' DNA-binding domain"/>
    <property type="match status" value="1"/>
</dbReference>
<keyword evidence="3" id="KW-0804">Transcription</keyword>
<dbReference type="PANTHER" id="PTHR38445">
    <property type="entry name" value="HTH-TYPE TRANSCRIPTIONAL REPRESSOR YTRA"/>
    <property type="match status" value="1"/>
</dbReference>
<dbReference type="SMART" id="SM00345">
    <property type="entry name" value="HTH_GNTR"/>
    <property type="match status" value="1"/>
</dbReference>
<dbReference type="AlphaFoldDB" id="A0A386H2P0"/>
<dbReference type="CDD" id="cd07377">
    <property type="entry name" value="WHTH_GntR"/>
    <property type="match status" value="1"/>
</dbReference>
<organism evidence="5 6">
    <name type="scientific">Clostridium fermenticellae</name>
    <dbReference type="NCBI Taxonomy" id="2068654"/>
    <lineage>
        <taxon>Bacteria</taxon>
        <taxon>Bacillati</taxon>
        <taxon>Bacillota</taxon>
        <taxon>Clostridia</taxon>
        <taxon>Eubacteriales</taxon>
        <taxon>Clostridiaceae</taxon>
        <taxon>Clostridium</taxon>
    </lineage>
</organism>
<evidence type="ECO:0000313" key="5">
    <source>
        <dbReference type="EMBL" id="AYD39977.1"/>
    </source>
</evidence>
<dbReference type="Pfam" id="PF00392">
    <property type="entry name" value="GntR"/>
    <property type="match status" value="1"/>
</dbReference>
<dbReference type="PANTHER" id="PTHR38445:SF7">
    <property type="entry name" value="GNTR-FAMILY TRANSCRIPTIONAL REGULATOR"/>
    <property type="match status" value="1"/>
</dbReference>
<dbReference type="InterPro" id="IPR036388">
    <property type="entry name" value="WH-like_DNA-bd_sf"/>
</dbReference>
<evidence type="ECO:0000256" key="3">
    <source>
        <dbReference type="ARBA" id="ARBA00023163"/>
    </source>
</evidence>
<sequence>MNILISNSADKPIYQQIKEQMKSLIIRGDIEQGEHLPSIRNLARELQISVITTKRAYEELEREGFIETVPGKGSFVSQQNKELLKERKIKIIEEKLQDVVDQSIAMDISLDEIIEILRVLYNS</sequence>
<evidence type="ECO:0000256" key="2">
    <source>
        <dbReference type="ARBA" id="ARBA00023125"/>
    </source>
</evidence>
<protein>
    <submittedName>
        <fullName evidence="5">GntR family transcriptional regulator</fullName>
    </submittedName>
</protein>
<evidence type="ECO:0000259" key="4">
    <source>
        <dbReference type="PROSITE" id="PS50949"/>
    </source>
</evidence>
<dbReference type="Proteomes" id="UP000266301">
    <property type="component" value="Chromosome"/>
</dbReference>
<keyword evidence="2" id="KW-0238">DNA-binding</keyword>
<dbReference type="InterPro" id="IPR036390">
    <property type="entry name" value="WH_DNA-bd_sf"/>
</dbReference>
<dbReference type="KEGG" id="cfer:D4Z93_05390"/>
<dbReference type="GO" id="GO:0003700">
    <property type="term" value="F:DNA-binding transcription factor activity"/>
    <property type="evidence" value="ECO:0007669"/>
    <property type="project" value="InterPro"/>
</dbReference>
<dbReference type="EMBL" id="CP032416">
    <property type="protein sequence ID" value="AYD39977.1"/>
    <property type="molecule type" value="Genomic_DNA"/>
</dbReference>
<accession>A0A386H2P0</accession>
<proteinExistence type="predicted"/>
<keyword evidence="1" id="KW-0805">Transcription regulation</keyword>
<gene>
    <name evidence="5" type="ORF">D4Z93_05390</name>
</gene>
<reference evidence="5 6" key="1">
    <citation type="journal article" date="2019" name="Int. J. Syst. Evol. Microbiol.">
        <title>Clostridium fermenticellae sp. nov., isolated from the mud in a fermentation cellar for the production of the Chinese liquor, baijiu.</title>
        <authorList>
            <person name="Xu P.X."/>
            <person name="Chai L.J."/>
            <person name="Qiu T."/>
            <person name="Zhang X.J."/>
            <person name="Lu Z.M."/>
            <person name="Xiao C."/>
            <person name="Wang S.T."/>
            <person name="Shen C.H."/>
            <person name="Shi J.S."/>
            <person name="Xu Z.H."/>
        </authorList>
    </citation>
    <scope>NUCLEOTIDE SEQUENCE [LARGE SCALE GENOMIC DNA]</scope>
    <source>
        <strain evidence="5 6">JN500901</strain>
    </source>
</reference>
<dbReference type="GO" id="GO:0003677">
    <property type="term" value="F:DNA binding"/>
    <property type="evidence" value="ECO:0007669"/>
    <property type="project" value="UniProtKB-KW"/>
</dbReference>
<dbReference type="PROSITE" id="PS50949">
    <property type="entry name" value="HTH_GNTR"/>
    <property type="match status" value="1"/>
</dbReference>
<evidence type="ECO:0000256" key="1">
    <source>
        <dbReference type="ARBA" id="ARBA00023015"/>
    </source>
</evidence>
<dbReference type="OrthoDB" id="9801546at2"/>